<feature type="domain" description="Plastocyanin-like" evidence="4">
    <location>
        <begin position="207"/>
        <end position="295"/>
    </location>
</feature>
<dbReference type="Proteomes" id="UP000054893">
    <property type="component" value="Unassembled WGS sequence"/>
</dbReference>
<evidence type="ECO:0000259" key="4">
    <source>
        <dbReference type="Pfam" id="PF07732"/>
    </source>
</evidence>
<name>A0A158G794_CABSO</name>
<dbReference type="InterPro" id="IPR045087">
    <property type="entry name" value="Cu-oxidase_fam"/>
</dbReference>
<dbReference type="Pfam" id="PF07731">
    <property type="entry name" value="Cu-oxidase_2"/>
    <property type="match status" value="2"/>
</dbReference>
<evidence type="ECO:0000256" key="2">
    <source>
        <dbReference type="SAM" id="SignalP"/>
    </source>
</evidence>
<proteinExistence type="predicted"/>
<dbReference type="InterPro" id="IPR011706">
    <property type="entry name" value="Cu-oxidase_C"/>
</dbReference>
<dbReference type="GO" id="GO:0016491">
    <property type="term" value="F:oxidoreductase activity"/>
    <property type="evidence" value="ECO:0007669"/>
    <property type="project" value="InterPro"/>
</dbReference>
<dbReference type="AlphaFoldDB" id="A0A158G794"/>
<dbReference type="InterPro" id="IPR008972">
    <property type="entry name" value="Cupredoxin"/>
</dbReference>
<dbReference type="SUPFAM" id="SSF49503">
    <property type="entry name" value="Cupredoxins"/>
    <property type="match status" value="3"/>
</dbReference>
<evidence type="ECO:0000313" key="6">
    <source>
        <dbReference type="Proteomes" id="UP000054893"/>
    </source>
</evidence>
<dbReference type="InterPro" id="IPR011707">
    <property type="entry name" value="Cu-oxidase-like_N"/>
</dbReference>
<dbReference type="Pfam" id="PF07732">
    <property type="entry name" value="Cu-oxidase_3"/>
    <property type="match status" value="1"/>
</dbReference>
<evidence type="ECO:0000256" key="1">
    <source>
        <dbReference type="ARBA" id="ARBA00004418"/>
    </source>
</evidence>
<sequence>MSKDAAKHRKPATRSRPGMIALTVAALSSSLFAHGCNSGTDNSPLVVAQTKLDGNCFAKFAISLPVFGPAGAIPRVDAAAHPNLTVTMTETNQQVLPPGSYVQCGSGVTFGQTRVWTYQTTDSSTGAVLGPAHWPAVTIVAQRGIATHATYVNKLPSFDPAHPGGPGLVQGELPFDQTVHWADPLKSGCAMQMQNASTASSCKQNYIGPVPATVHLHGAEIPAAYDGDPESWFTPNGLKGADFHTIGNPAPGTAVYEYPNSQEPGTLWFHDHALGVTRLNVYAGLAGFYFLEDPNTEPQGYPSGRNEIEMAVQDRMFDTNGQLYLPTQQASLNHPFWSPIFEGDVAVVNGAAFPYLNVEPRRYRLHILNGSLNRGYTFVFGDAPVYLVGADDNYFDKPVPLAASSSGPSEGLSVSPGERADIIVDFSNFAGQTIELTNSQRGQDVQLPDIMQFRVAASASTPDTSCDPANPDAASGLCARKNPLARLTNGNGNVLPGVKVDRVRQMVLYDHVETSGGPVPTDIKEYVNNTTWNGLESPGIAHDFPSDGISELPRVGSTEMWEIVYLSTMAGASHPVHLHLTQFQVLNRQAINAARYLADWNKAFGAAGSSPAPLPAGCTAGTYCADYGPPLDYATPNKDGALGGNLPFSGYLEGGVIAPTPGESGWKDTADAHAGQVLRILVRWTPSSVPVTANQSDAGSNLYEFDPTQGYYVWHCHVLTHEDNEMMRPYRVTN</sequence>
<protein>
    <submittedName>
        <fullName evidence="5">Mulitcopper oxidase domain-containing protein</fullName>
    </submittedName>
</protein>
<dbReference type="CDD" id="cd13868">
    <property type="entry name" value="CuRO_2_CotA_like"/>
    <property type="match status" value="1"/>
</dbReference>
<feature type="domain" description="Plastocyanin-like" evidence="3">
    <location>
        <begin position="543"/>
        <end position="592"/>
    </location>
</feature>
<dbReference type="PANTHER" id="PTHR48267">
    <property type="entry name" value="CUPREDOXIN SUPERFAMILY PROTEIN"/>
    <property type="match status" value="1"/>
</dbReference>
<dbReference type="EMBL" id="FCOC02000005">
    <property type="protein sequence ID" value="SAL27731.1"/>
    <property type="molecule type" value="Genomic_DNA"/>
</dbReference>
<dbReference type="OrthoDB" id="9757546at2"/>
<feature type="signal peptide" evidence="2">
    <location>
        <begin position="1"/>
        <end position="33"/>
    </location>
</feature>
<organism evidence="5 6">
    <name type="scientific">Caballeronia sordidicola</name>
    <name type="common">Burkholderia sordidicola</name>
    <dbReference type="NCBI Taxonomy" id="196367"/>
    <lineage>
        <taxon>Bacteria</taxon>
        <taxon>Pseudomonadati</taxon>
        <taxon>Pseudomonadota</taxon>
        <taxon>Betaproteobacteria</taxon>
        <taxon>Burkholderiales</taxon>
        <taxon>Burkholderiaceae</taxon>
        <taxon>Caballeronia</taxon>
    </lineage>
</organism>
<dbReference type="RefSeq" id="WP_060818911.1">
    <property type="nucleotide sequence ID" value="NZ_FCOC02000005.1"/>
</dbReference>
<accession>A0A158G794</accession>
<dbReference type="GO" id="GO:0042597">
    <property type="term" value="C:periplasmic space"/>
    <property type="evidence" value="ECO:0007669"/>
    <property type="project" value="UniProtKB-SubCell"/>
</dbReference>
<evidence type="ECO:0000313" key="5">
    <source>
        <dbReference type="EMBL" id="SAL27731.1"/>
    </source>
</evidence>
<feature type="chain" id="PRO_5007810324" evidence="2">
    <location>
        <begin position="34"/>
        <end position="734"/>
    </location>
</feature>
<dbReference type="Gene3D" id="2.60.40.420">
    <property type="entry name" value="Cupredoxins - blue copper proteins"/>
    <property type="match status" value="3"/>
</dbReference>
<dbReference type="CDD" id="cd13844">
    <property type="entry name" value="CuRO_1_BOD_CotA_like"/>
    <property type="match status" value="1"/>
</dbReference>
<dbReference type="GO" id="GO:0005507">
    <property type="term" value="F:copper ion binding"/>
    <property type="evidence" value="ECO:0007669"/>
    <property type="project" value="InterPro"/>
</dbReference>
<evidence type="ECO:0000259" key="3">
    <source>
        <dbReference type="Pfam" id="PF07731"/>
    </source>
</evidence>
<gene>
    <name evidence="5" type="ORF">AWB64_02305</name>
</gene>
<feature type="domain" description="Plastocyanin-like" evidence="3">
    <location>
        <begin position="702"/>
        <end position="733"/>
    </location>
</feature>
<keyword evidence="2" id="KW-0732">Signal</keyword>
<reference evidence="5 6" key="1">
    <citation type="submission" date="2016-01" db="EMBL/GenBank/DDBJ databases">
        <authorList>
            <person name="Oliw E.H."/>
        </authorList>
    </citation>
    <scope>NUCLEOTIDE SEQUENCE [LARGE SCALE GENOMIC DNA]</scope>
    <source>
        <strain evidence="5">LMG 22029</strain>
    </source>
</reference>
<comment type="subcellular location">
    <subcellularLocation>
        <location evidence="1">Periplasm</location>
    </subcellularLocation>
</comment>
<dbReference type="PANTHER" id="PTHR48267:SF1">
    <property type="entry name" value="BILIRUBIN OXIDASE"/>
    <property type="match status" value="1"/>
</dbReference>